<comment type="caution">
    <text evidence="1">The sequence shown here is derived from an EMBL/GenBank/DDBJ whole genome shotgun (WGS) entry which is preliminary data.</text>
</comment>
<evidence type="ECO:0000313" key="1">
    <source>
        <dbReference type="EMBL" id="TGY85740.1"/>
    </source>
</evidence>
<name>A0AC61RKS3_9FIRM</name>
<dbReference type="Proteomes" id="UP000304953">
    <property type="component" value="Unassembled WGS sequence"/>
</dbReference>
<gene>
    <name evidence="1" type="ORF">E5329_28720</name>
</gene>
<organism evidence="1 2">
    <name type="scientific">Petralouisia muris</name>
    <dbReference type="NCBI Taxonomy" id="3032872"/>
    <lineage>
        <taxon>Bacteria</taxon>
        <taxon>Bacillati</taxon>
        <taxon>Bacillota</taxon>
        <taxon>Clostridia</taxon>
        <taxon>Lachnospirales</taxon>
        <taxon>Lachnospiraceae</taxon>
        <taxon>Petralouisia</taxon>
    </lineage>
</organism>
<keyword evidence="1" id="KW-0378">Hydrolase</keyword>
<evidence type="ECO:0000313" key="2">
    <source>
        <dbReference type="Proteomes" id="UP000304953"/>
    </source>
</evidence>
<accession>A0AC61RKS3</accession>
<sequence length="458" mass="51825">MANKIMRKVFLACAIIISIVYVSMYYDNGEYTKGNIDEYVCKICEIYNVPGLSLAIIDGDNEYYINYGESIDENSRFELGSTTKAFTALGILKLEQEGKLKITDSVSDYLPWFKPTYKKTAYDVSIEDLLCHTSGVPSWTISTIPEGEDTDESLLIRTIQNIQEIKLDSEPGTYHEYATINYDILALIIEEVSGEKYEDFISSDILTPLDMQDSFFRTNDEDADKMVRGHKTGFFSPFVYDSPTYYGNTAAGYLVSNTSDLMKWMKNWSIESQDELGLVKDVLNHDVSEKGNYYAGWNIYEGYICHGGNNPNFSSQVIISREKRQGVFVLSNLAGSSATNIGDGIYRLLLGDTIRIGLQTDTNGLVDFLSIVMALLLIYFTMLLWDRKSPRACIVRVTVGTASIVAMLIVPFIFHYPYKVIYVWFPVTVCMTLTITLTIALINIFAGCFWWFRDKMGS</sequence>
<keyword evidence="2" id="KW-1185">Reference proteome</keyword>
<protein>
    <submittedName>
        <fullName evidence="1">Class A beta-lactamase-related serine hydrolase</fullName>
    </submittedName>
</protein>
<proteinExistence type="predicted"/>
<reference evidence="1" key="1">
    <citation type="submission" date="2019-04" db="EMBL/GenBank/DDBJ databases">
        <title>Microbes associate with the intestines of laboratory mice.</title>
        <authorList>
            <person name="Navarre W."/>
            <person name="Wong E."/>
            <person name="Huang K."/>
            <person name="Tropini C."/>
            <person name="Ng K."/>
            <person name="Yu B."/>
        </authorList>
    </citation>
    <scope>NUCLEOTIDE SEQUENCE</scope>
    <source>
        <strain evidence="1">NM01_1-7b</strain>
    </source>
</reference>
<dbReference type="EMBL" id="SRYA01000174">
    <property type="protein sequence ID" value="TGY85740.1"/>
    <property type="molecule type" value="Genomic_DNA"/>
</dbReference>